<accession>A0A5T2B8Y5</accession>
<sequence>MFRKISNFFKIKKNKYKKNKYRVAVLFYGHARTFKQTYDSFKKNILDVNKEIDIDIFIHTWDELEHLDLRHQYKKDLRIAGKPLTQEDINFLKNKYKPLKIKIDKQLTFSESQINYIKKKGFNEKSYIANYNISYSISESNRLKNMSQNKYDLIIMTRLDIMFLKPLKLFEALENSCKNKIDFLNFSATDFNNVVFYTYMQSDNMELFRNQNRYITGIDLFLIAGNKAIEYISNWHNKVLNYHPMGVGPERWITKQIKDYNLNLQLMYYSKPDCYIIFRSNTNDLKYEKQMQEIEEAKRRWEYDKVQFLYENIIKNEYYLFEFVRFLADIGKLERIYKLFFIDFGIDVIRKLIEKGVKDSEVGVNMLNFFINIFNPSILEYKDNIESKILYLTYHEDFDRLISLFRHNTNILKKDCGKMQMIINFSLNKMMENNYLKEDLILPILYLYENSKNINQQRKKFVLSSCIEYFDKKQEPLFFKCANSILIGSLLSQMNFEQGRRAYEFKNYQCFRKYHLNNKIDNVKIDNVKIDNVKIDNVKIDNVKIDNVKIDNVKIAVCLSGLFRGDIYKVIANLKFNLIDNLNADLFIFTWDRYVQYPGFCGDENWVYRLFGGKFLKKCPDELKTLSFLKQKFPNTYSKLNIEQGVQKINQKYIQDIVKCSNIQIQNEEEFISSLYLNMTSKRETNRIKMFYGIYKSIQMALEYEKINKFRYDYIFRVRPDIGLIGNIEIKDLNKLKNNELAVDFFSYGVQDQFFYAHRNVMIEVAKIWEYCYEKNDIFLRSFDSSHYLLFIYLTLRNILTVKPNFRRDVSLATRDNVFPNVAKELQEDFLKLNMKIENNINIKNFLEEMFLTSSN</sequence>
<dbReference type="RefSeq" id="WP_057033997.1">
    <property type="nucleotide sequence ID" value="NZ_AP028331.1"/>
</dbReference>
<protein>
    <submittedName>
        <fullName evidence="1">Capsular biosynthesis protein</fullName>
    </submittedName>
</protein>
<proteinExistence type="predicted"/>
<comment type="caution">
    <text evidence="1">The sequence shown here is derived from an EMBL/GenBank/DDBJ whole genome shotgun (WGS) entry which is preliminary data.</text>
</comment>
<dbReference type="AlphaFoldDB" id="A0A5T2B8Y5"/>
<reference evidence="1" key="1">
    <citation type="submission" date="2018-08" db="EMBL/GenBank/DDBJ databases">
        <authorList>
            <consortium name="PulseNet: The National Subtyping Network for Foodborne Disease Surveillance"/>
            <person name="Tarr C.L."/>
            <person name="Trees E."/>
            <person name="Katz L.S."/>
            <person name="Carleton-Romer H.A."/>
            <person name="Stroika S."/>
            <person name="Kucerova Z."/>
            <person name="Roache K.F."/>
            <person name="Sabol A.L."/>
            <person name="Besser J."/>
            <person name="Gerner-Smidt P."/>
        </authorList>
    </citation>
    <scope>NUCLEOTIDE SEQUENCE</scope>
    <source>
        <strain evidence="1">PNUSAC005796</strain>
    </source>
</reference>
<name>A0A5T2B8Y5_CAMJU</name>
<evidence type="ECO:0000313" key="1">
    <source>
        <dbReference type="EMBL" id="EAL9778979.1"/>
    </source>
</evidence>
<organism evidence="1">
    <name type="scientific">Campylobacter jejuni</name>
    <dbReference type="NCBI Taxonomy" id="197"/>
    <lineage>
        <taxon>Bacteria</taxon>
        <taxon>Pseudomonadati</taxon>
        <taxon>Campylobacterota</taxon>
        <taxon>Epsilonproteobacteria</taxon>
        <taxon>Campylobacterales</taxon>
        <taxon>Campylobacteraceae</taxon>
        <taxon>Campylobacter</taxon>
    </lineage>
</organism>
<gene>
    <name evidence="1" type="ORF">D0Y30_03885</name>
</gene>
<dbReference type="EMBL" id="AACSUV010000004">
    <property type="protein sequence ID" value="EAL9778979.1"/>
    <property type="molecule type" value="Genomic_DNA"/>
</dbReference>